<dbReference type="InterPro" id="IPR052037">
    <property type="entry name" value="LPS_export_LptA"/>
</dbReference>
<dbReference type="GO" id="GO:0005886">
    <property type="term" value="C:plasma membrane"/>
    <property type="evidence" value="ECO:0007669"/>
    <property type="project" value="InterPro"/>
</dbReference>
<evidence type="ECO:0000256" key="2">
    <source>
        <dbReference type="SAM" id="MobiDB-lite"/>
    </source>
</evidence>
<protein>
    <recommendedName>
        <fullName evidence="3">Organic solvent tolerance-like N-terminal domain-containing protein</fullName>
    </recommendedName>
</protein>
<sequence>GRPYLLSSREAERPNSDEASLSSPTGEILLEDQTKVSVRADKGYVIQSENRMELTGNVQIKTSSGYTLTGSQMTLRFKNNDATSTHPVAGTGPAGDIDAQGGLHVTREAALCQESKSPSLSSKEPVHIEATQGIKCNDKKGFCVASGNIVATQGRFTLTCDTLTTYFDDNRQLVRLKAEGDVLVDPNDEQKAYGDEAHYEVSTQIITFVGHAKLQEVALQRTLEGDTVIAHLEENEDGETVANRVDAEGNVILTTDKDVTRGDKGLYLKGEHKAYITGNVKITQPDSQHNGEYAITNLDTGITELLPHRPDEPADPHHKKVVKILFYPKDETKK</sequence>
<dbReference type="InterPro" id="IPR010664">
    <property type="entry name" value="LipoPS_assembly_LptC-rel"/>
</dbReference>
<accession>A0A2B4QXY3</accession>
<keyword evidence="5" id="KW-1185">Reference proteome</keyword>
<organism evidence="4 5">
    <name type="scientific">Stylophora pistillata</name>
    <name type="common">Smooth cauliflower coral</name>
    <dbReference type="NCBI Taxonomy" id="50429"/>
    <lineage>
        <taxon>Eukaryota</taxon>
        <taxon>Metazoa</taxon>
        <taxon>Cnidaria</taxon>
        <taxon>Anthozoa</taxon>
        <taxon>Hexacorallia</taxon>
        <taxon>Scleractinia</taxon>
        <taxon>Astrocoeniina</taxon>
        <taxon>Pocilloporidae</taxon>
        <taxon>Stylophora</taxon>
    </lineage>
</organism>
<proteinExistence type="predicted"/>
<feature type="domain" description="Organic solvent tolerance-like N-terminal" evidence="3">
    <location>
        <begin position="127"/>
        <end position="235"/>
    </location>
</feature>
<dbReference type="EMBL" id="LSMT01003498">
    <property type="protein sequence ID" value="PFX11144.1"/>
    <property type="molecule type" value="Genomic_DNA"/>
</dbReference>
<reference evidence="5" key="1">
    <citation type="journal article" date="2017" name="bioRxiv">
        <title>Comparative analysis of the genomes of Stylophora pistillata and Acropora digitifera provides evidence for extensive differences between species of corals.</title>
        <authorList>
            <person name="Voolstra C.R."/>
            <person name="Li Y."/>
            <person name="Liew Y.J."/>
            <person name="Baumgarten S."/>
            <person name="Zoccola D."/>
            <person name="Flot J.-F."/>
            <person name="Tambutte S."/>
            <person name="Allemand D."/>
            <person name="Aranda M."/>
        </authorList>
    </citation>
    <scope>NUCLEOTIDE SEQUENCE [LARGE SCALE GENOMIC DNA]</scope>
</reference>
<evidence type="ECO:0000259" key="3">
    <source>
        <dbReference type="Pfam" id="PF03968"/>
    </source>
</evidence>
<dbReference type="Pfam" id="PF06835">
    <property type="entry name" value="LptC"/>
    <property type="match status" value="1"/>
</dbReference>
<evidence type="ECO:0000256" key="1">
    <source>
        <dbReference type="ARBA" id="ARBA00022729"/>
    </source>
</evidence>
<dbReference type="PANTHER" id="PTHR36504">
    <property type="entry name" value="LIPOPOLYSACCHARIDE EXPORT SYSTEM PROTEIN LPTA"/>
    <property type="match status" value="1"/>
</dbReference>
<dbReference type="AlphaFoldDB" id="A0A2B4QXY3"/>
<dbReference type="Pfam" id="PF03968">
    <property type="entry name" value="LptD_N"/>
    <property type="match status" value="1"/>
</dbReference>
<dbReference type="NCBIfam" id="TIGR04409">
    <property type="entry name" value="LptC_YrbK"/>
    <property type="match status" value="1"/>
</dbReference>
<dbReference type="InterPro" id="IPR005653">
    <property type="entry name" value="OstA-like_N"/>
</dbReference>
<dbReference type="Gene3D" id="2.60.450.10">
    <property type="entry name" value="Lipopolysaccharide (LPS) transport protein A like domain"/>
    <property type="match status" value="2"/>
</dbReference>
<dbReference type="PANTHER" id="PTHR36504:SF1">
    <property type="entry name" value="LIPOPOLYSACCHARIDE EXPORT SYSTEM PROTEIN LPTA"/>
    <property type="match status" value="1"/>
</dbReference>
<dbReference type="GO" id="GO:0015221">
    <property type="term" value="F:lipopolysaccharide transmembrane transporter activity"/>
    <property type="evidence" value="ECO:0007669"/>
    <property type="project" value="InterPro"/>
</dbReference>
<dbReference type="InterPro" id="IPR026265">
    <property type="entry name" value="LptC"/>
</dbReference>
<evidence type="ECO:0000313" key="5">
    <source>
        <dbReference type="Proteomes" id="UP000225706"/>
    </source>
</evidence>
<comment type="caution">
    <text evidence="4">The sequence shown here is derived from an EMBL/GenBank/DDBJ whole genome shotgun (WGS) entry which is preliminary data.</text>
</comment>
<feature type="non-terminal residue" evidence="4">
    <location>
        <position position="1"/>
    </location>
</feature>
<dbReference type="GO" id="GO:0017089">
    <property type="term" value="F:glycolipid transfer activity"/>
    <property type="evidence" value="ECO:0007669"/>
    <property type="project" value="TreeGrafter"/>
</dbReference>
<feature type="region of interest" description="Disordered" evidence="2">
    <location>
        <begin position="1"/>
        <end position="25"/>
    </location>
</feature>
<dbReference type="Proteomes" id="UP000225706">
    <property type="component" value="Unassembled WGS sequence"/>
</dbReference>
<gene>
    <name evidence="4" type="ORF">AWC38_SpisGene25343</name>
</gene>
<keyword evidence="1" id="KW-0732">Signal</keyword>
<name>A0A2B4QXY3_STYPI</name>
<evidence type="ECO:0000313" key="4">
    <source>
        <dbReference type="EMBL" id="PFX11144.1"/>
    </source>
</evidence>